<dbReference type="InterPro" id="IPR006828">
    <property type="entry name" value="ASC_dom"/>
</dbReference>
<accession>A0A8X6R6P9</accession>
<feature type="domain" description="Association with the SNF1 complex (ASC)" evidence="3">
    <location>
        <begin position="44"/>
        <end position="133"/>
    </location>
</feature>
<sequence>MAVRTPAASDPEHGDGTPPGTEVLLLAQHPIRELPLATRERTNCNSPAESYSQQIPPRLPYDKSVGLPVLPTCLEVILNKDVASNNEPILLPEPNHVMFNHLYALSIKDGVMLLSAILRYKKKYVTTLLYKPI</sequence>
<dbReference type="Pfam" id="PF04739">
    <property type="entry name" value="AMPKBI"/>
    <property type="match status" value="1"/>
</dbReference>
<evidence type="ECO:0000259" key="3">
    <source>
        <dbReference type="SMART" id="SM01010"/>
    </source>
</evidence>
<dbReference type="InterPro" id="IPR037256">
    <property type="entry name" value="ASC_dom_sf"/>
</dbReference>
<evidence type="ECO:0000313" key="4">
    <source>
        <dbReference type="EMBL" id="GFX89396.1"/>
    </source>
</evidence>
<comment type="similarity">
    <text evidence="1">Belongs to the 5'-AMP-activated protein kinase beta subunit family.</text>
</comment>
<name>A0A8X6R6P9_TRICX</name>
<evidence type="ECO:0000313" key="5">
    <source>
        <dbReference type="Proteomes" id="UP000887159"/>
    </source>
</evidence>
<dbReference type="PANTHER" id="PTHR10343">
    <property type="entry name" value="5'-AMP-ACTIVATED PROTEIN KINASE , BETA SUBUNIT"/>
    <property type="match status" value="1"/>
</dbReference>
<dbReference type="AlphaFoldDB" id="A0A8X6R6P9"/>
<proteinExistence type="inferred from homology"/>
<dbReference type="GO" id="GO:0005737">
    <property type="term" value="C:cytoplasm"/>
    <property type="evidence" value="ECO:0007669"/>
    <property type="project" value="TreeGrafter"/>
</dbReference>
<keyword evidence="5" id="KW-1185">Reference proteome</keyword>
<keyword evidence="4" id="KW-0418">Kinase</keyword>
<evidence type="ECO:0000256" key="2">
    <source>
        <dbReference type="SAM" id="MobiDB-lite"/>
    </source>
</evidence>
<dbReference type="SUPFAM" id="SSF160219">
    <property type="entry name" value="AMPKBI-like"/>
    <property type="match status" value="1"/>
</dbReference>
<organism evidence="4 5">
    <name type="scientific">Trichonephila clavipes</name>
    <name type="common">Golden silk orbweaver</name>
    <name type="synonym">Nephila clavipes</name>
    <dbReference type="NCBI Taxonomy" id="2585209"/>
    <lineage>
        <taxon>Eukaryota</taxon>
        <taxon>Metazoa</taxon>
        <taxon>Ecdysozoa</taxon>
        <taxon>Arthropoda</taxon>
        <taxon>Chelicerata</taxon>
        <taxon>Arachnida</taxon>
        <taxon>Araneae</taxon>
        <taxon>Araneomorphae</taxon>
        <taxon>Entelegynae</taxon>
        <taxon>Araneoidea</taxon>
        <taxon>Nephilidae</taxon>
        <taxon>Trichonephila</taxon>
    </lineage>
</organism>
<dbReference type="Proteomes" id="UP000887159">
    <property type="component" value="Unassembled WGS sequence"/>
</dbReference>
<protein>
    <submittedName>
        <fullName evidence="4">5'-AMP-activated protein kinase subunit beta-1</fullName>
    </submittedName>
</protein>
<evidence type="ECO:0000256" key="1">
    <source>
        <dbReference type="ARBA" id="ARBA00010926"/>
    </source>
</evidence>
<dbReference type="InterPro" id="IPR050827">
    <property type="entry name" value="CRP1_MDG1_kinase"/>
</dbReference>
<dbReference type="EMBL" id="BMAU01021070">
    <property type="protein sequence ID" value="GFX89396.1"/>
    <property type="molecule type" value="Genomic_DNA"/>
</dbReference>
<gene>
    <name evidence="4" type="primary">PRKAB1_0</name>
    <name evidence="4" type="ORF">TNCV_2202381</name>
</gene>
<feature type="region of interest" description="Disordered" evidence="2">
    <location>
        <begin position="1"/>
        <end position="21"/>
    </location>
</feature>
<dbReference type="GO" id="GO:0019901">
    <property type="term" value="F:protein kinase binding"/>
    <property type="evidence" value="ECO:0007669"/>
    <property type="project" value="TreeGrafter"/>
</dbReference>
<dbReference type="Gene3D" id="6.20.250.60">
    <property type="match status" value="1"/>
</dbReference>
<dbReference type="GO" id="GO:0007165">
    <property type="term" value="P:signal transduction"/>
    <property type="evidence" value="ECO:0007669"/>
    <property type="project" value="TreeGrafter"/>
</dbReference>
<keyword evidence="4" id="KW-0808">Transferase</keyword>
<dbReference type="GO" id="GO:0031588">
    <property type="term" value="C:nucleotide-activated protein kinase complex"/>
    <property type="evidence" value="ECO:0007669"/>
    <property type="project" value="TreeGrafter"/>
</dbReference>
<reference evidence="4" key="1">
    <citation type="submission" date="2020-08" db="EMBL/GenBank/DDBJ databases">
        <title>Multicomponent nature underlies the extraordinary mechanical properties of spider dragline silk.</title>
        <authorList>
            <person name="Kono N."/>
            <person name="Nakamura H."/>
            <person name="Mori M."/>
            <person name="Yoshida Y."/>
            <person name="Ohtoshi R."/>
            <person name="Malay A.D."/>
            <person name="Moran D.A.P."/>
            <person name="Tomita M."/>
            <person name="Numata K."/>
            <person name="Arakawa K."/>
        </authorList>
    </citation>
    <scope>NUCLEOTIDE SEQUENCE</scope>
</reference>
<dbReference type="PANTHER" id="PTHR10343:SF84">
    <property type="entry name" value="5'-AMP-ACTIVATED PROTEIN KINASE SUBUNIT BETA-1"/>
    <property type="match status" value="1"/>
</dbReference>
<dbReference type="SMART" id="SM01010">
    <property type="entry name" value="AMPKBI"/>
    <property type="match status" value="1"/>
</dbReference>
<dbReference type="GO" id="GO:0005634">
    <property type="term" value="C:nucleus"/>
    <property type="evidence" value="ECO:0007669"/>
    <property type="project" value="TreeGrafter"/>
</dbReference>
<comment type="caution">
    <text evidence="4">The sequence shown here is derived from an EMBL/GenBank/DDBJ whole genome shotgun (WGS) entry which is preliminary data.</text>
</comment>
<dbReference type="GO" id="GO:0016301">
    <property type="term" value="F:kinase activity"/>
    <property type="evidence" value="ECO:0007669"/>
    <property type="project" value="UniProtKB-KW"/>
</dbReference>